<keyword evidence="2" id="KW-1185">Reference proteome</keyword>
<sequence length="73" mass="8089">MGDRPDDFNGMSGSVVIADVDDLWKFAGLVTLASEQHGLLNFIPAEKIAYYLNKMVMMEMIGAVLPEDADVRR</sequence>
<comment type="caution">
    <text evidence="1">The sequence shown here is derived from an EMBL/GenBank/DDBJ whole genome shotgun (WGS) entry which is preliminary data.</text>
</comment>
<proteinExistence type="predicted"/>
<evidence type="ECO:0000313" key="2">
    <source>
        <dbReference type="Proteomes" id="UP000722111"/>
    </source>
</evidence>
<dbReference type="EMBL" id="JACOPX010000004">
    <property type="protein sequence ID" value="MBF6032849.1"/>
    <property type="molecule type" value="Genomic_DNA"/>
</dbReference>
<dbReference type="Proteomes" id="UP000722111">
    <property type="component" value="Unassembled WGS sequence"/>
</dbReference>
<organism evidence="1 2">
    <name type="scientific">Pseudomonas neuropathica</name>
    <dbReference type="NCBI Taxonomy" id="2730425"/>
    <lineage>
        <taxon>Bacteria</taxon>
        <taxon>Pseudomonadati</taxon>
        <taxon>Pseudomonadota</taxon>
        <taxon>Gammaproteobacteria</taxon>
        <taxon>Pseudomonadales</taxon>
        <taxon>Pseudomonadaceae</taxon>
        <taxon>Pseudomonas</taxon>
    </lineage>
</organism>
<gene>
    <name evidence="1" type="ORF">H8F23_06270</name>
</gene>
<evidence type="ECO:0000313" key="1">
    <source>
        <dbReference type="EMBL" id="MBF6032849.1"/>
    </source>
</evidence>
<accession>A0ABS0BEP6</accession>
<protein>
    <submittedName>
        <fullName evidence="1">Uncharacterized protein</fullName>
    </submittedName>
</protein>
<name>A0ABS0BEP6_9PSED</name>
<reference evidence="1 2" key="1">
    <citation type="submission" date="2020-08" db="EMBL/GenBank/DDBJ databases">
        <title>Description of novel Pseudomonas species.</title>
        <authorList>
            <person name="Duman M."/>
            <person name="Mulet M."/>
            <person name="Altun S."/>
            <person name="Saticioglu I.B."/>
            <person name="Lalucat J."/>
            <person name="Garcia-Valdes E."/>
        </authorList>
    </citation>
    <scope>NUCLEOTIDE SEQUENCE [LARGE SCALE GENOMIC DNA]</scope>
    <source>
        <strain evidence="1 2">P155</strain>
    </source>
</reference>